<evidence type="ECO:0000313" key="6">
    <source>
        <dbReference type="EMBL" id="GIM63956.1"/>
    </source>
</evidence>
<accession>A0A919VIJ5</accession>
<feature type="domain" description="CheB-type methylesterase" evidence="5">
    <location>
        <begin position="1"/>
        <end position="189"/>
    </location>
</feature>
<sequence length="336" mass="34646">MRRDIVVVGASAGGLKALRQLVAYLPADLPAAVLVSTHLAPTVPSKVAAVLSKAGPLPAVEATEGMPIVPGRIYTAAPDRHLIVDDHDLLRLRRGPRENRVRPAVDALFRSAARWCGPRVIGVVLSGSLDDGAAGLAAIAECGGTALVQDPGDALFDGMPRAALRAVPDATVRPAAQLARTIIEEAGRPVRPTADGPAEALIWETDMVRESLSKVPQAGAPVGLGCPECAGGMNAVTSGNSVHYVCHTGHSYSPESFLAASNDGIEAALWTALSAMEEKAMVLGQLAGQAARAGDELTRRRHEASAAEVAQAAGALRRHVIGGVPADRAEGGTPVR</sequence>
<evidence type="ECO:0000256" key="3">
    <source>
        <dbReference type="ARBA" id="ARBA00048267"/>
    </source>
</evidence>
<dbReference type="PROSITE" id="PS50122">
    <property type="entry name" value="CHEB"/>
    <property type="match status" value="1"/>
</dbReference>
<keyword evidence="4" id="KW-0145">Chemotaxis</keyword>
<feature type="active site" evidence="4">
    <location>
        <position position="11"/>
    </location>
</feature>
<dbReference type="EMBL" id="BOQL01000006">
    <property type="protein sequence ID" value="GIM63956.1"/>
    <property type="molecule type" value="Genomic_DNA"/>
</dbReference>
<feature type="active site" evidence="4">
    <location>
        <position position="131"/>
    </location>
</feature>
<dbReference type="InterPro" id="IPR000673">
    <property type="entry name" value="Sig_transdc_resp-reg_Me-estase"/>
</dbReference>
<evidence type="ECO:0000256" key="2">
    <source>
        <dbReference type="ARBA" id="ARBA00039140"/>
    </source>
</evidence>
<keyword evidence="7" id="KW-1185">Reference proteome</keyword>
<feature type="active site" evidence="4">
    <location>
        <position position="38"/>
    </location>
</feature>
<dbReference type="Gene3D" id="3.40.50.180">
    <property type="entry name" value="Methylesterase CheB, C-terminal domain"/>
    <property type="match status" value="1"/>
</dbReference>
<dbReference type="PANTHER" id="PTHR42872">
    <property type="entry name" value="PROTEIN-GLUTAMATE METHYLESTERASE/PROTEIN-GLUTAMINE GLUTAMINASE"/>
    <property type="match status" value="1"/>
</dbReference>
<dbReference type="InterPro" id="IPR035909">
    <property type="entry name" value="CheB_C"/>
</dbReference>
<evidence type="ECO:0000313" key="7">
    <source>
        <dbReference type="Proteomes" id="UP000681340"/>
    </source>
</evidence>
<dbReference type="GO" id="GO:0006935">
    <property type="term" value="P:chemotaxis"/>
    <property type="evidence" value="ECO:0007669"/>
    <property type="project" value="UniProtKB-UniRule"/>
</dbReference>
<comment type="catalytic activity">
    <reaction evidence="3">
        <text>[protein]-L-glutamate 5-O-methyl ester + H2O = L-glutamyl-[protein] + methanol + H(+)</text>
        <dbReference type="Rhea" id="RHEA:23236"/>
        <dbReference type="Rhea" id="RHEA-COMP:10208"/>
        <dbReference type="Rhea" id="RHEA-COMP:10311"/>
        <dbReference type="ChEBI" id="CHEBI:15377"/>
        <dbReference type="ChEBI" id="CHEBI:15378"/>
        <dbReference type="ChEBI" id="CHEBI:17790"/>
        <dbReference type="ChEBI" id="CHEBI:29973"/>
        <dbReference type="ChEBI" id="CHEBI:82795"/>
        <dbReference type="EC" id="3.1.1.61"/>
    </reaction>
</comment>
<dbReference type="PIRSF" id="PIRSF036461">
    <property type="entry name" value="Chmtx_methlestr"/>
    <property type="match status" value="1"/>
</dbReference>
<dbReference type="EC" id="3.1.1.61" evidence="2"/>
<dbReference type="Pfam" id="PF01339">
    <property type="entry name" value="CheB_methylest"/>
    <property type="match status" value="1"/>
</dbReference>
<dbReference type="Proteomes" id="UP000681340">
    <property type="component" value="Unassembled WGS sequence"/>
</dbReference>
<dbReference type="GO" id="GO:0005737">
    <property type="term" value="C:cytoplasm"/>
    <property type="evidence" value="ECO:0007669"/>
    <property type="project" value="InterPro"/>
</dbReference>
<dbReference type="SUPFAM" id="SSF52738">
    <property type="entry name" value="Methylesterase CheB, C-terminal domain"/>
    <property type="match status" value="1"/>
</dbReference>
<protein>
    <recommendedName>
        <fullName evidence="2">protein-glutamate methylesterase</fullName>
        <ecNumber evidence="2">3.1.1.61</ecNumber>
    </recommendedName>
</protein>
<name>A0A919VIJ5_9ACTN</name>
<dbReference type="InterPro" id="IPR011247">
    <property type="entry name" value="Chemotax_prot-Glu_Me-esterase"/>
</dbReference>
<organism evidence="6 7">
    <name type="scientific">Actinoplanes auranticolor</name>
    <dbReference type="NCBI Taxonomy" id="47988"/>
    <lineage>
        <taxon>Bacteria</taxon>
        <taxon>Bacillati</taxon>
        <taxon>Actinomycetota</taxon>
        <taxon>Actinomycetes</taxon>
        <taxon>Micromonosporales</taxon>
        <taxon>Micromonosporaceae</taxon>
        <taxon>Actinoplanes</taxon>
    </lineage>
</organism>
<dbReference type="PANTHER" id="PTHR42872:SF6">
    <property type="entry name" value="PROTEIN-GLUTAMATE METHYLESTERASE_PROTEIN-GLUTAMINE GLUTAMINASE"/>
    <property type="match status" value="1"/>
</dbReference>
<dbReference type="GO" id="GO:0000156">
    <property type="term" value="F:phosphorelay response regulator activity"/>
    <property type="evidence" value="ECO:0007669"/>
    <property type="project" value="InterPro"/>
</dbReference>
<dbReference type="AlphaFoldDB" id="A0A919VIJ5"/>
<gene>
    <name evidence="6" type="primary">cheB_1</name>
    <name evidence="6" type="ORF">Aau02nite_07400</name>
</gene>
<evidence type="ECO:0000256" key="4">
    <source>
        <dbReference type="PROSITE-ProRule" id="PRU00050"/>
    </source>
</evidence>
<evidence type="ECO:0000259" key="5">
    <source>
        <dbReference type="PROSITE" id="PS50122"/>
    </source>
</evidence>
<dbReference type="CDD" id="cd16433">
    <property type="entry name" value="CheB"/>
    <property type="match status" value="1"/>
</dbReference>
<proteinExistence type="predicted"/>
<keyword evidence="1 4" id="KW-0378">Hydrolase</keyword>
<evidence type="ECO:0000256" key="1">
    <source>
        <dbReference type="ARBA" id="ARBA00022801"/>
    </source>
</evidence>
<reference evidence="6" key="1">
    <citation type="submission" date="2021-03" db="EMBL/GenBank/DDBJ databases">
        <title>Whole genome shotgun sequence of Actinoplanes auranticolor NBRC 12245.</title>
        <authorList>
            <person name="Komaki H."/>
            <person name="Tamura T."/>
        </authorList>
    </citation>
    <scope>NUCLEOTIDE SEQUENCE</scope>
    <source>
        <strain evidence="6">NBRC 12245</strain>
    </source>
</reference>
<comment type="caution">
    <text evidence="6">The sequence shown here is derived from an EMBL/GenBank/DDBJ whole genome shotgun (WGS) entry which is preliminary data.</text>
</comment>
<dbReference type="GO" id="GO:0008984">
    <property type="term" value="F:protein-glutamate methylesterase activity"/>
    <property type="evidence" value="ECO:0007669"/>
    <property type="project" value="UniProtKB-EC"/>
</dbReference>